<dbReference type="STRING" id="680127.SAMN05421593_1310"/>
<name>A0A1H6H3E7_CHRCI</name>
<dbReference type="AlphaFoldDB" id="A0A1H6H3E7"/>
<dbReference type="EMBL" id="FNWQ01000001">
    <property type="protein sequence ID" value="SEH30211.1"/>
    <property type="molecule type" value="Genomic_DNA"/>
</dbReference>
<evidence type="ECO:0000313" key="1">
    <source>
        <dbReference type="EMBL" id="SEH30211.1"/>
    </source>
</evidence>
<sequence>MKTSAKKKNLTKDSIWMKEPEEHDFPAALDYLELLVDPDEANKMVEQLKAAPTIIKKSKDILRASKLALLPETNIHVKESLKKVEKNKKLSPILLVRGPQELIIADGYHRLCCSYYLTEDLEVPCRLI</sequence>
<gene>
    <name evidence="1" type="ORF">SAMN05421593_1310</name>
</gene>
<evidence type="ECO:0008006" key="3">
    <source>
        <dbReference type="Google" id="ProtNLM"/>
    </source>
</evidence>
<organism evidence="1 2">
    <name type="scientific">Chryseobacterium culicis</name>
    <dbReference type="NCBI Taxonomy" id="680127"/>
    <lineage>
        <taxon>Bacteria</taxon>
        <taxon>Pseudomonadati</taxon>
        <taxon>Bacteroidota</taxon>
        <taxon>Flavobacteriia</taxon>
        <taxon>Flavobacteriales</taxon>
        <taxon>Weeksellaceae</taxon>
        <taxon>Chryseobacterium group</taxon>
        <taxon>Chryseobacterium</taxon>
    </lineage>
</organism>
<evidence type="ECO:0000313" key="2">
    <source>
        <dbReference type="Proteomes" id="UP000198561"/>
    </source>
</evidence>
<dbReference type="Proteomes" id="UP000198561">
    <property type="component" value="Unassembled WGS sequence"/>
</dbReference>
<dbReference type="OrthoDB" id="8539206at2"/>
<protein>
    <recommendedName>
        <fullName evidence="3">ParB/Sulfiredoxin domain-containing protein</fullName>
    </recommendedName>
</protein>
<accession>A0A1H6H3E7</accession>
<proteinExistence type="predicted"/>
<reference evidence="1 2" key="1">
    <citation type="submission" date="2016-10" db="EMBL/GenBank/DDBJ databases">
        <authorList>
            <person name="de Groot N.N."/>
        </authorList>
    </citation>
    <scope>NUCLEOTIDE SEQUENCE [LARGE SCALE GENOMIC DNA]</scope>
    <source>
        <strain evidence="1 2">DSM 23031</strain>
    </source>
</reference>
<dbReference type="RefSeq" id="WP_089690449.1">
    <property type="nucleotide sequence ID" value="NZ_FNWQ01000001.1"/>
</dbReference>